<name>A0A6A1V894_9ROSI</name>
<evidence type="ECO:0000313" key="11">
    <source>
        <dbReference type="Proteomes" id="UP000516437"/>
    </source>
</evidence>
<evidence type="ECO:0000256" key="3">
    <source>
        <dbReference type="ARBA" id="ARBA00022679"/>
    </source>
</evidence>
<accession>A0A6A1V894</accession>
<keyword evidence="4 8" id="KW-0812">Transmembrane</keyword>
<comment type="caution">
    <text evidence="8">Lacks conserved residue(s) required for the propagation of feature annotation.</text>
</comment>
<dbReference type="Proteomes" id="UP000516437">
    <property type="component" value="Chromosome 7"/>
</dbReference>
<evidence type="ECO:0000259" key="9">
    <source>
        <dbReference type="Pfam" id="PF01529"/>
    </source>
</evidence>
<keyword evidence="11" id="KW-1185">Reference proteome</keyword>
<dbReference type="InterPro" id="IPR001594">
    <property type="entry name" value="Palmitoyltrfase_DHHC"/>
</dbReference>
<dbReference type="EMBL" id="RXIC02000025">
    <property type="protein sequence ID" value="KAB1208386.1"/>
    <property type="molecule type" value="Genomic_DNA"/>
</dbReference>
<keyword evidence="5 8" id="KW-1133">Transmembrane helix</keyword>
<proteinExistence type="inferred from homology"/>
<dbReference type="GO" id="GO:0012505">
    <property type="term" value="C:endomembrane system"/>
    <property type="evidence" value="ECO:0007669"/>
    <property type="project" value="UniProtKB-SubCell"/>
</dbReference>
<dbReference type="InterPro" id="IPR039859">
    <property type="entry name" value="PFA4/ZDH16/20/ERF2-like"/>
</dbReference>
<evidence type="ECO:0000256" key="2">
    <source>
        <dbReference type="ARBA" id="ARBA00008574"/>
    </source>
</evidence>
<keyword evidence="3 8" id="KW-0808">Transferase</keyword>
<evidence type="ECO:0000256" key="6">
    <source>
        <dbReference type="ARBA" id="ARBA00023136"/>
    </source>
</evidence>
<evidence type="ECO:0000256" key="5">
    <source>
        <dbReference type="ARBA" id="ARBA00022989"/>
    </source>
</evidence>
<feature type="domain" description="Palmitoyltransferase DHHC" evidence="9">
    <location>
        <begin position="271"/>
        <end position="341"/>
    </location>
</feature>
<evidence type="ECO:0000256" key="4">
    <source>
        <dbReference type="ARBA" id="ARBA00022692"/>
    </source>
</evidence>
<feature type="transmembrane region" description="Helical" evidence="8">
    <location>
        <begin position="220"/>
        <end position="242"/>
    </location>
</feature>
<evidence type="ECO:0000313" key="10">
    <source>
        <dbReference type="EMBL" id="KAB1208386.1"/>
    </source>
</evidence>
<dbReference type="EC" id="2.3.1.225" evidence="8"/>
<dbReference type="PANTHER" id="PTHR12246">
    <property type="entry name" value="PALMITOYLTRANSFERASE ZDHHC16"/>
    <property type="match status" value="1"/>
</dbReference>
<comment type="caution">
    <text evidence="10">The sequence shown here is derived from an EMBL/GenBank/DDBJ whole genome shotgun (WGS) entry which is preliminary data.</text>
</comment>
<organism evidence="10 11">
    <name type="scientific">Morella rubra</name>
    <name type="common">Chinese bayberry</name>
    <dbReference type="NCBI Taxonomy" id="262757"/>
    <lineage>
        <taxon>Eukaryota</taxon>
        <taxon>Viridiplantae</taxon>
        <taxon>Streptophyta</taxon>
        <taxon>Embryophyta</taxon>
        <taxon>Tracheophyta</taxon>
        <taxon>Spermatophyta</taxon>
        <taxon>Magnoliopsida</taxon>
        <taxon>eudicotyledons</taxon>
        <taxon>Gunneridae</taxon>
        <taxon>Pentapetalae</taxon>
        <taxon>rosids</taxon>
        <taxon>fabids</taxon>
        <taxon>Fagales</taxon>
        <taxon>Myricaceae</taxon>
        <taxon>Morella</taxon>
    </lineage>
</organism>
<protein>
    <recommendedName>
        <fullName evidence="8">S-acyltransferase</fullName>
        <ecNumber evidence="8">2.3.1.225</ecNumber>
    </recommendedName>
    <alternativeName>
        <fullName evidence="8">Palmitoyltransferase</fullName>
    </alternativeName>
</protein>
<reference evidence="10 11" key="1">
    <citation type="journal article" date="2019" name="Plant Biotechnol. J.">
        <title>The red bayberry genome and genetic basis of sex determination.</title>
        <authorList>
            <person name="Jia H.M."/>
            <person name="Jia H.J."/>
            <person name="Cai Q.L."/>
            <person name="Wang Y."/>
            <person name="Zhao H.B."/>
            <person name="Yang W.F."/>
            <person name="Wang G.Y."/>
            <person name="Li Y.H."/>
            <person name="Zhan D.L."/>
            <person name="Shen Y.T."/>
            <person name="Niu Q.F."/>
            <person name="Chang L."/>
            <person name="Qiu J."/>
            <person name="Zhao L."/>
            <person name="Xie H.B."/>
            <person name="Fu W.Y."/>
            <person name="Jin J."/>
            <person name="Li X.W."/>
            <person name="Jiao Y."/>
            <person name="Zhou C.C."/>
            <person name="Tu T."/>
            <person name="Chai C.Y."/>
            <person name="Gao J.L."/>
            <person name="Fan L.J."/>
            <person name="van de Weg E."/>
            <person name="Wang J.Y."/>
            <person name="Gao Z.S."/>
        </authorList>
    </citation>
    <scope>NUCLEOTIDE SEQUENCE [LARGE SCALE GENOMIC DNA]</scope>
    <source>
        <tissue evidence="10">Leaves</tissue>
    </source>
</reference>
<dbReference type="GO" id="GO:0019706">
    <property type="term" value="F:protein-cysteine S-palmitoyltransferase activity"/>
    <property type="evidence" value="ECO:0007669"/>
    <property type="project" value="UniProtKB-EC"/>
</dbReference>
<gene>
    <name evidence="10" type="ORF">CJ030_MR7G001355</name>
</gene>
<sequence length="429" mass="47859">MANQATSSSYTGLPVNQTEVLIGVPESTQEHRPEGQEEEDSLYGAESGWVEARTRCDHLDSLSSDLFDIPTPDSACHSDLSVWCFSCNAYLDAMVIPQLQPVHETAYILKFADAPPVLTVEVHHLAVVVSLCRLGGFGFGAEDGHLQLSLQVWEGKRSTEPPEFKSPKIKECDIVPKASKPLYACAIKRKFQNGQASVASICYKCDRDTRDANMNVAGSFNALIFTFLCSICLFSFFACVLIEPGHVPSSYVPDIEETTGSDKEHEKNVAQLRRCDKCSTYKPPRAHHCRVCRRCVLRMDHHCLWINNCVGYWNYKAFFMLVLYATIGSIYSTSICGALMIGLSGTLGTLLGWHIYLIIQNMTTIEYYEGIRQSWLARKSGQSYQHPFNLGVYRNITSVLGPNMVKWLCPTSVSHLKDGLTFPIPRDGS</sequence>
<keyword evidence="7 8" id="KW-0012">Acyltransferase</keyword>
<evidence type="ECO:0000256" key="8">
    <source>
        <dbReference type="RuleBase" id="RU079119"/>
    </source>
</evidence>
<comment type="subcellular location">
    <subcellularLocation>
        <location evidence="1">Endomembrane system</location>
        <topology evidence="1">Multi-pass membrane protein</topology>
    </subcellularLocation>
</comment>
<comment type="similarity">
    <text evidence="2 8">Belongs to the DHHC palmitoyltransferase family.</text>
</comment>
<evidence type="ECO:0000256" key="7">
    <source>
        <dbReference type="ARBA" id="ARBA00023315"/>
    </source>
</evidence>
<keyword evidence="6 8" id="KW-0472">Membrane</keyword>
<dbReference type="Pfam" id="PF01529">
    <property type="entry name" value="DHHC"/>
    <property type="match status" value="1"/>
</dbReference>
<dbReference type="PROSITE" id="PS50216">
    <property type="entry name" value="DHHC"/>
    <property type="match status" value="1"/>
</dbReference>
<dbReference type="OrthoDB" id="331948at2759"/>
<comment type="domain">
    <text evidence="8">The DHHC domain is required for palmitoyltransferase activity.</text>
</comment>
<evidence type="ECO:0000256" key="1">
    <source>
        <dbReference type="ARBA" id="ARBA00004127"/>
    </source>
</evidence>
<comment type="catalytic activity">
    <reaction evidence="8">
        <text>L-cysteinyl-[protein] + hexadecanoyl-CoA = S-hexadecanoyl-L-cysteinyl-[protein] + CoA</text>
        <dbReference type="Rhea" id="RHEA:36683"/>
        <dbReference type="Rhea" id="RHEA-COMP:10131"/>
        <dbReference type="Rhea" id="RHEA-COMP:11032"/>
        <dbReference type="ChEBI" id="CHEBI:29950"/>
        <dbReference type="ChEBI" id="CHEBI:57287"/>
        <dbReference type="ChEBI" id="CHEBI:57379"/>
        <dbReference type="ChEBI" id="CHEBI:74151"/>
        <dbReference type="EC" id="2.3.1.225"/>
    </reaction>
</comment>
<dbReference type="AlphaFoldDB" id="A0A6A1V894"/>